<organism evidence="4 5">
    <name type="scientific">Lolium multiflorum</name>
    <name type="common">Italian ryegrass</name>
    <name type="synonym">Lolium perenne subsp. multiflorum</name>
    <dbReference type="NCBI Taxonomy" id="4521"/>
    <lineage>
        <taxon>Eukaryota</taxon>
        <taxon>Viridiplantae</taxon>
        <taxon>Streptophyta</taxon>
        <taxon>Embryophyta</taxon>
        <taxon>Tracheophyta</taxon>
        <taxon>Spermatophyta</taxon>
        <taxon>Magnoliopsida</taxon>
        <taxon>Liliopsida</taxon>
        <taxon>Poales</taxon>
        <taxon>Poaceae</taxon>
        <taxon>BOP clade</taxon>
        <taxon>Pooideae</taxon>
        <taxon>Poodae</taxon>
        <taxon>Poeae</taxon>
        <taxon>Poeae Chloroplast Group 2 (Poeae type)</taxon>
        <taxon>Loliodinae</taxon>
        <taxon>Loliinae</taxon>
        <taxon>Lolium</taxon>
    </lineage>
</organism>
<reference evidence="4" key="1">
    <citation type="submission" date="2023-07" db="EMBL/GenBank/DDBJ databases">
        <title>A chromosome-level genome assembly of Lolium multiflorum.</title>
        <authorList>
            <person name="Chen Y."/>
            <person name="Copetti D."/>
            <person name="Kolliker R."/>
            <person name="Studer B."/>
        </authorList>
    </citation>
    <scope>NUCLEOTIDE SEQUENCE</scope>
    <source>
        <strain evidence="4">02402/16</strain>
        <tissue evidence="4">Leaf</tissue>
    </source>
</reference>
<gene>
    <name evidence="4" type="ORF">QYE76_006029</name>
</gene>
<keyword evidence="5" id="KW-1185">Reference proteome</keyword>
<dbReference type="GO" id="GO:0003676">
    <property type="term" value="F:nucleic acid binding"/>
    <property type="evidence" value="ECO:0007669"/>
    <property type="project" value="InterPro"/>
</dbReference>
<dbReference type="Proteomes" id="UP001231189">
    <property type="component" value="Unassembled WGS sequence"/>
</dbReference>
<dbReference type="Pfam" id="PF00098">
    <property type="entry name" value="zf-CCHC"/>
    <property type="match status" value="1"/>
</dbReference>
<dbReference type="Gene3D" id="4.10.60.10">
    <property type="entry name" value="Zinc finger, CCHC-type"/>
    <property type="match status" value="1"/>
</dbReference>
<feature type="region of interest" description="Disordered" evidence="2">
    <location>
        <begin position="27"/>
        <end position="55"/>
    </location>
</feature>
<keyword evidence="1" id="KW-0863">Zinc-finger</keyword>
<evidence type="ECO:0000256" key="1">
    <source>
        <dbReference type="PROSITE-ProRule" id="PRU00047"/>
    </source>
</evidence>
<dbReference type="SUPFAM" id="SSF57756">
    <property type="entry name" value="Retrovirus zinc finger-like domains"/>
    <property type="match status" value="1"/>
</dbReference>
<feature type="compositionally biased region" description="Basic and acidic residues" evidence="2">
    <location>
        <begin position="75"/>
        <end position="94"/>
    </location>
</feature>
<dbReference type="AlphaFoldDB" id="A0AAD8W2V9"/>
<dbReference type="EMBL" id="JAUUTY010000005">
    <property type="protein sequence ID" value="KAK1631714.1"/>
    <property type="molecule type" value="Genomic_DNA"/>
</dbReference>
<name>A0AAD8W2V9_LOLMU</name>
<feature type="compositionally biased region" description="Acidic residues" evidence="2">
    <location>
        <begin position="27"/>
        <end position="54"/>
    </location>
</feature>
<evidence type="ECO:0000313" key="4">
    <source>
        <dbReference type="EMBL" id="KAK1631714.1"/>
    </source>
</evidence>
<evidence type="ECO:0000256" key="2">
    <source>
        <dbReference type="SAM" id="MobiDB-lite"/>
    </source>
</evidence>
<comment type="caution">
    <text evidence="4">The sequence shown here is derived from an EMBL/GenBank/DDBJ whole genome shotgun (WGS) entry which is preliminary data.</text>
</comment>
<evidence type="ECO:0000259" key="3">
    <source>
        <dbReference type="PROSITE" id="PS50158"/>
    </source>
</evidence>
<evidence type="ECO:0000313" key="5">
    <source>
        <dbReference type="Proteomes" id="UP001231189"/>
    </source>
</evidence>
<keyword evidence="1" id="KW-0862">Zinc</keyword>
<dbReference type="SMART" id="SM00343">
    <property type="entry name" value="ZnF_C2HC"/>
    <property type="match status" value="1"/>
</dbReference>
<accession>A0AAD8W2V9</accession>
<dbReference type="InterPro" id="IPR036875">
    <property type="entry name" value="Znf_CCHC_sf"/>
</dbReference>
<dbReference type="PROSITE" id="PS50158">
    <property type="entry name" value="ZF_CCHC"/>
    <property type="match status" value="1"/>
</dbReference>
<proteinExistence type="predicted"/>
<protein>
    <recommendedName>
        <fullName evidence="3">CCHC-type domain-containing protein</fullName>
    </recommendedName>
</protein>
<sequence length="182" mass="19686">MNCHTCGGKGHFKRDCPNRKVMIVNEDNEYETGDDVDPYAPEDDDYDTDGEDAYPSDARTIVVKAVRAIFSGGETKAEPRILPRRTQNTERDGEGPGGRTHSGAAKEGARYGVDPCAYTPARPLAYIFHHDGKPYKNQSYSRKTPGAHAIASSVSGTPISVSMPQDEEVPEAFSIATASSCS</sequence>
<keyword evidence="1" id="KW-0479">Metal-binding</keyword>
<feature type="region of interest" description="Disordered" evidence="2">
    <location>
        <begin position="75"/>
        <end position="108"/>
    </location>
</feature>
<dbReference type="InterPro" id="IPR001878">
    <property type="entry name" value="Znf_CCHC"/>
</dbReference>
<dbReference type="GO" id="GO:0008270">
    <property type="term" value="F:zinc ion binding"/>
    <property type="evidence" value="ECO:0007669"/>
    <property type="project" value="UniProtKB-KW"/>
</dbReference>
<feature type="domain" description="CCHC-type" evidence="3">
    <location>
        <begin position="3"/>
        <end position="18"/>
    </location>
</feature>